<accession>A0ACB9FE21</accession>
<evidence type="ECO:0000313" key="1">
    <source>
        <dbReference type="EMBL" id="KAI3769038.1"/>
    </source>
</evidence>
<evidence type="ECO:0000313" key="2">
    <source>
        <dbReference type="Proteomes" id="UP001055879"/>
    </source>
</evidence>
<proteinExistence type="predicted"/>
<organism evidence="1 2">
    <name type="scientific">Arctium lappa</name>
    <name type="common">Greater burdock</name>
    <name type="synonym">Lappa major</name>
    <dbReference type="NCBI Taxonomy" id="4217"/>
    <lineage>
        <taxon>Eukaryota</taxon>
        <taxon>Viridiplantae</taxon>
        <taxon>Streptophyta</taxon>
        <taxon>Embryophyta</taxon>
        <taxon>Tracheophyta</taxon>
        <taxon>Spermatophyta</taxon>
        <taxon>Magnoliopsida</taxon>
        <taxon>eudicotyledons</taxon>
        <taxon>Gunneridae</taxon>
        <taxon>Pentapetalae</taxon>
        <taxon>asterids</taxon>
        <taxon>campanulids</taxon>
        <taxon>Asterales</taxon>
        <taxon>Asteraceae</taxon>
        <taxon>Carduoideae</taxon>
        <taxon>Cardueae</taxon>
        <taxon>Arctiinae</taxon>
        <taxon>Arctium</taxon>
    </lineage>
</organism>
<reference evidence="1 2" key="2">
    <citation type="journal article" date="2022" name="Mol. Ecol. Resour.">
        <title>The genomes of chicory, endive, great burdock and yacon provide insights into Asteraceae paleo-polyploidization history and plant inulin production.</title>
        <authorList>
            <person name="Fan W."/>
            <person name="Wang S."/>
            <person name="Wang H."/>
            <person name="Wang A."/>
            <person name="Jiang F."/>
            <person name="Liu H."/>
            <person name="Zhao H."/>
            <person name="Xu D."/>
            <person name="Zhang Y."/>
        </authorList>
    </citation>
    <scope>NUCLEOTIDE SEQUENCE [LARGE SCALE GENOMIC DNA]</scope>
    <source>
        <strain evidence="2">cv. Niubang</strain>
    </source>
</reference>
<dbReference type="EMBL" id="CM042047">
    <property type="protein sequence ID" value="KAI3769038.1"/>
    <property type="molecule type" value="Genomic_DNA"/>
</dbReference>
<sequence>MIISTSSYDGKVGIYNIEACARYGIGESYLVSAPLRSPKWYQRKAGVTFGFGGKLVSFHSTGSSLGRSEVNVRALVTEHNLVSTSSEFEAAMKSGELSLLRLLCDKKYQESDEDAKKELEVLWRRLDELIIDGIMQAMLLDELKRDLAS</sequence>
<comment type="caution">
    <text evidence="1">The sequence shown here is derived from an EMBL/GenBank/DDBJ whole genome shotgun (WGS) entry which is preliminary data.</text>
</comment>
<reference evidence="2" key="1">
    <citation type="journal article" date="2022" name="Mol. Ecol. Resour.">
        <title>The genomes of chicory, endive, great burdock and yacon provide insights into Asteraceae palaeo-polyploidization history and plant inulin production.</title>
        <authorList>
            <person name="Fan W."/>
            <person name="Wang S."/>
            <person name="Wang H."/>
            <person name="Wang A."/>
            <person name="Jiang F."/>
            <person name="Liu H."/>
            <person name="Zhao H."/>
            <person name="Xu D."/>
            <person name="Zhang Y."/>
        </authorList>
    </citation>
    <scope>NUCLEOTIDE SEQUENCE [LARGE SCALE GENOMIC DNA]</scope>
    <source>
        <strain evidence="2">cv. Niubang</strain>
    </source>
</reference>
<dbReference type="Proteomes" id="UP001055879">
    <property type="component" value="Linkage Group LG01"/>
</dbReference>
<keyword evidence="2" id="KW-1185">Reference proteome</keyword>
<protein>
    <submittedName>
        <fullName evidence="1">Uncharacterized protein</fullName>
    </submittedName>
</protein>
<name>A0ACB9FE21_ARCLA</name>
<gene>
    <name evidence="1" type="ORF">L6452_00134</name>
</gene>